<evidence type="ECO:0008006" key="6">
    <source>
        <dbReference type="Google" id="ProtNLM"/>
    </source>
</evidence>
<feature type="compositionally biased region" description="Polar residues" evidence="3">
    <location>
        <begin position="278"/>
        <end position="297"/>
    </location>
</feature>
<sequence>MVKQVEDSQAEAATAVAMTAMSDICRNKLRKNPVRKASAAVDLSNQADEKLQKPKGKERWSHLKSKTPSHPNNCSSLSTAVLEPPSAYPITPSSPLYTNTDSLTAITPVKKKRGRPKKQPLLTVETIHEGTSSSPISPIARELPGTLKKRRKKHHFSDLLDVAKVKAPSSSNQLRHNKKTGLVSVRDKNSSKRIKMVKMKHILNEILSCSANSNLILKSTTPVSNAVSTVASKIEARLGKQINISKRGTIYIGKKRGRKPKAEVQAQQDQHKLHGKHSASSQLENPAVPSNPQSMSTISSARNMPLPSTQPAGAGGMLCLANTETSLQDLKTMPNLQPVSALPTRAPKGYHSSNWKLSPPRLMTNSPSHLSEVASIKEVTLSPISESHSEETIPSDSGIGTDNNSTSDQAEKGPASRRRYSFDFCSFEPTEAAALAATNRAKKGHCPKHVAAVTAKAFLVQESLKKQKHRRKRKGLQSRDDLQFLADLEELIGKFQVFRISHRSYNFYHENAYPSIFRVNFDHYYPMPYYPFDPLHYVRRNSEIKSKKRRGRPAKANEPMSKMPFIQGFSYPYPSGSYYAPYAMPYTSMPIATNMMNLGYYSQYPTPLYLPHTLGAATSPFMRPAVPPPQFHSSAHVKLSTAAKHKMKLGSQQMPSPGIEDSQSLLVSPNGGTGNLPNVRLHKRKHKHKHKHTEDQLSRSGREDLGGLFSGAKNPCLLSILSDRLGMSEKEPSLPKLKDKQRNQQSTDTLLRGSRNLFEVDTLSTLSLSDSQQWKRTRERGELVRDFHAACSRRHSETIRTGKDLPSELLGRLQSPREAQANLGNMRQSLKSFGVYREQNIVPFTNSRVEKVPQTFNSSSPSLEEHSHPLKKRLKRKEVEELQHEVRKMCAFSKILSTKKNLDHVNKILKAKRLQRQAKTGNNVVKRRRGRPRKQPVLLEEEPAGQMPVLERCVDLPGRKVGRPSLAPEPLEFSNQDSIMDTIESVVHMARAQPKTPPSRGDRRWCETAEEVRPNRLRKCRGNGQEDITVPTNKQSSSGFSTPSYSLVR</sequence>
<reference evidence="4" key="1">
    <citation type="submission" date="2021-01" db="EMBL/GenBank/DDBJ databases">
        <authorList>
            <person name="Zahm M."/>
            <person name="Roques C."/>
            <person name="Cabau C."/>
            <person name="Klopp C."/>
            <person name="Donnadieu C."/>
            <person name="Jouanno E."/>
            <person name="Lampietro C."/>
            <person name="Louis A."/>
            <person name="Herpin A."/>
            <person name="Echchiki A."/>
            <person name="Berthelot C."/>
            <person name="Parey E."/>
            <person name="Roest-Crollius H."/>
            <person name="Braasch I."/>
            <person name="Postlethwait J."/>
            <person name="Bobe J."/>
            <person name="Montfort J."/>
            <person name="Bouchez O."/>
            <person name="Begum T."/>
            <person name="Mejri S."/>
            <person name="Adams A."/>
            <person name="Chen W.-J."/>
            <person name="Guiguen Y."/>
        </authorList>
    </citation>
    <scope>NUCLEOTIDE SEQUENCE</scope>
    <source>
        <tissue evidence="4">Blood</tissue>
    </source>
</reference>
<feature type="compositionally biased region" description="Polar residues" evidence="3">
    <location>
        <begin position="382"/>
        <end position="408"/>
    </location>
</feature>
<feature type="region of interest" description="Disordered" evidence="3">
    <location>
        <begin position="1017"/>
        <end position="1049"/>
    </location>
</feature>
<dbReference type="OrthoDB" id="9937744at2759"/>
<evidence type="ECO:0000313" key="4">
    <source>
        <dbReference type="EMBL" id="KAI1905225.1"/>
    </source>
</evidence>
<dbReference type="PANTHER" id="PTHR46147:SF2">
    <property type="entry name" value="SET-BINDING PROTEIN"/>
    <property type="match status" value="1"/>
</dbReference>
<feature type="region of interest" description="Disordered" evidence="3">
    <location>
        <begin position="253"/>
        <end position="297"/>
    </location>
</feature>
<dbReference type="InterPro" id="IPR017956">
    <property type="entry name" value="AT_hook_DNA-bd_motif"/>
</dbReference>
<comment type="caution">
    <text evidence="4">The sequence shown here is derived from an EMBL/GenBank/DDBJ whole genome shotgun (WGS) entry which is preliminary data.</text>
</comment>
<keyword evidence="5" id="KW-1185">Reference proteome</keyword>
<name>A0A8T3EBL9_9TELE</name>
<feature type="region of interest" description="Disordered" evidence="3">
    <location>
        <begin position="730"/>
        <end position="752"/>
    </location>
</feature>
<dbReference type="PANTHER" id="PTHR46147">
    <property type="entry name" value="HISTONE-LYSINE N-METHYLTRANSFERASE ASH1"/>
    <property type="match status" value="1"/>
</dbReference>
<gene>
    <name evidence="4" type="ORF">AGOR_G00013930</name>
</gene>
<feature type="region of interest" description="Disordered" evidence="3">
    <location>
        <begin position="36"/>
        <end position="74"/>
    </location>
</feature>
<proteinExistence type="predicted"/>
<dbReference type="GO" id="GO:0006355">
    <property type="term" value="P:regulation of DNA-templated transcription"/>
    <property type="evidence" value="ECO:0007669"/>
    <property type="project" value="TreeGrafter"/>
</dbReference>
<protein>
    <recommendedName>
        <fullName evidence="6">SET-binding protein</fullName>
    </recommendedName>
</protein>
<feature type="compositionally biased region" description="Basic and acidic residues" evidence="3">
    <location>
        <begin position="47"/>
        <end position="61"/>
    </location>
</feature>
<organism evidence="4 5">
    <name type="scientific">Albula goreensis</name>
    <dbReference type="NCBI Taxonomy" id="1534307"/>
    <lineage>
        <taxon>Eukaryota</taxon>
        <taxon>Metazoa</taxon>
        <taxon>Chordata</taxon>
        <taxon>Craniata</taxon>
        <taxon>Vertebrata</taxon>
        <taxon>Euteleostomi</taxon>
        <taxon>Actinopterygii</taxon>
        <taxon>Neopterygii</taxon>
        <taxon>Teleostei</taxon>
        <taxon>Albuliformes</taxon>
        <taxon>Albulidae</taxon>
        <taxon>Albula</taxon>
    </lineage>
</organism>
<feature type="compositionally biased region" description="Basic and acidic residues" evidence="3">
    <location>
        <begin position="730"/>
        <end position="742"/>
    </location>
</feature>
<comment type="subcellular location">
    <subcellularLocation>
        <location evidence="1">Nucleus</location>
    </subcellularLocation>
</comment>
<feature type="region of interest" description="Disordered" evidence="3">
    <location>
        <begin position="381"/>
        <end position="415"/>
    </location>
</feature>
<dbReference type="EMBL" id="JAERUA010000001">
    <property type="protein sequence ID" value="KAI1905225.1"/>
    <property type="molecule type" value="Genomic_DNA"/>
</dbReference>
<dbReference type="GO" id="GO:0003677">
    <property type="term" value="F:DNA binding"/>
    <property type="evidence" value="ECO:0007669"/>
    <property type="project" value="InterPro"/>
</dbReference>
<evidence type="ECO:0000256" key="1">
    <source>
        <dbReference type="ARBA" id="ARBA00004123"/>
    </source>
</evidence>
<evidence type="ECO:0000313" key="5">
    <source>
        <dbReference type="Proteomes" id="UP000829720"/>
    </source>
</evidence>
<dbReference type="GO" id="GO:0042800">
    <property type="term" value="F:histone H3K4 methyltransferase activity"/>
    <property type="evidence" value="ECO:0007669"/>
    <property type="project" value="TreeGrafter"/>
</dbReference>
<dbReference type="GO" id="GO:0005654">
    <property type="term" value="C:nucleoplasm"/>
    <property type="evidence" value="ECO:0007669"/>
    <property type="project" value="TreeGrafter"/>
</dbReference>
<accession>A0A8T3EBL9</accession>
<dbReference type="Proteomes" id="UP000829720">
    <property type="component" value="Unassembled WGS sequence"/>
</dbReference>
<feature type="compositionally biased region" description="Basic residues" evidence="3">
    <location>
        <begin position="680"/>
        <end position="691"/>
    </location>
</feature>
<feature type="region of interest" description="Disordered" evidence="3">
    <location>
        <begin position="669"/>
        <end position="702"/>
    </location>
</feature>
<evidence type="ECO:0000256" key="2">
    <source>
        <dbReference type="ARBA" id="ARBA00023242"/>
    </source>
</evidence>
<dbReference type="SMART" id="SM00384">
    <property type="entry name" value="AT_hook"/>
    <property type="match status" value="5"/>
</dbReference>
<dbReference type="AlphaFoldDB" id="A0A8T3EBL9"/>
<feature type="compositionally biased region" description="Polar residues" evidence="3">
    <location>
        <begin position="1030"/>
        <end position="1049"/>
    </location>
</feature>
<keyword evidence="2" id="KW-0539">Nucleus</keyword>
<feature type="compositionally biased region" description="Basic and acidic residues" evidence="3">
    <location>
        <begin position="692"/>
        <end position="702"/>
    </location>
</feature>
<evidence type="ECO:0000256" key="3">
    <source>
        <dbReference type="SAM" id="MobiDB-lite"/>
    </source>
</evidence>
<feature type="region of interest" description="Disordered" evidence="3">
    <location>
        <begin position="341"/>
        <end position="361"/>
    </location>
</feature>